<gene>
    <name evidence="1" type="ORF">CYNAS_LOCUS4427</name>
</gene>
<comment type="caution">
    <text evidence="1">The sequence shown here is derived from an EMBL/GenBank/DDBJ whole genome shotgun (WGS) entry which is preliminary data.</text>
</comment>
<evidence type="ECO:0000313" key="1">
    <source>
        <dbReference type="EMBL" id="CAJ0592444.1"/>
    </source>
</evidence>
<name>A0AA36DUT6_CYLNA</name>
<dbReference type="AlphaFoldDB" id="A0AA36DUT6"/>
<reference evidence="1" key="1">
    <citation type="submission" date="2023-07" db="EMBL/GenBank/DDBJ databases">
        <authorList>
            <consortium name="CYATHOMIX"/>
        </authorList>
    </citation>
    <scope>NUCLEOTIDE SEQUENCE</scope>
    <source>
        <strain evidence="1">N/A</strain>
    </source>
</reference>
<dbReference type="Proteomes" id="UP001176961">
    <property type="component" value="Unassembled WGS sequence"/>
</dbReference>
<organism evidence="1 2">
    <name type="scientific">Cylicocyclus nassatus</name>
    <name type="common">Nematode worm</name>
    <dbReference type="NCBI Taxonomy" id="53992"/>
    <lineage>
        <taxon>Eukaryota</taxon>
        <taxon>Metazoa</taxon>
        <taxon>Ecdysozoa</taxon>
        <taxon>Nematoda</taxon>
        <taxon>Chromadorea</taxon>
        <taxon>Rhabditida</taxon>
        <taxon>Rhabditina</taxon>
        <taxon>Rhabditomorpha</taxon>
        <taxon>Strongyloidea</taxon>
        <taxon>Strongylidae</taxon>
        <taxon>Cylicocyclus</taxon>
    </lineage>
</organism>
<accession>A0AA36DUT6</accession>
<dbReference type="EMBL" id="CATQJL010000112">
    <property type="protein sequence ID" value="CAJ0592444.1"/>
    <property type="molecule type" value="Genomic_DNA"/>
</dbReference>
<sequence length="475" mass="54138">MRPINSLLGLRIVLIALGLVFIRKCYEEYVRELHTNMDSLSSSSALQWENVDLENPPLTGNPLVERLRINELLAAVQYRCKEAAEISGEIETFTICSESGLVNNVFLVTGNKISSGMFEKKLGASRWTVFLPEGSELVENLEGDVEVHYLTELSDWDHWVTWDMEYAVRGRTFDLAKMDLYAPHMRSFDQPNVVRQLLQNMTAAQHLALVIDVGSESSSKTAHVIGRWYQLLYWLFFSKGYALVGASSTGLCGFETQSCKYYVSLLQMQNSQDQFRTTAPTLGLGSPEEELHRLLRYVQTSNCSVVLHPNFPAYCPESLKENARVLLISYQALLDVPMNLAKSPNFHIVTPMDVHNGINIHNYGIGHDGKNLSIDEQWKLKTLEETVDELYGDSTIDLLVIDMNGGEFSLFPELIQLANVSRFTRLSLRGHIWSEENENFRHLYWSMRQIETSGYSHKYGSVSLPRYDIVYERSH</sequence>
<evidence type="ECO:0000313" key="2">
    <source>
        <dbReference type="Proteomes" id="UP001176961"/>
    </source>
</evidence>
<protein>
    <submittedName>
        <fullName evidence="1">Uncharacterized protein</fullName>
    </submittedName>
</protein>
<proteinExistence type="predicted"/>
<keyword evidence="2" id="KW-1185">Reference proteome</keyword>